<proteinExistence type="inferred from homology"/>
<dbReference type="InterPro" id="IPR044672">
    <property type="entry name" value="MOCS2A"/>
</dbReference>
<evidence type="ECO:0000256" key="3">
    <source>
        <dbReference type="ARBA" id="ARBA00024247"/>
    </source>
</evidence>
<name>A0A931IWN6_9BURK</name>
<evidence type="ECO:0000256" key="1">
    <source>
        <dbReference type="ARBA" id="ARBA00022741"/>
    </source>
</evidence>
<comment type="caution">
    <text evidence="4">The sequence shown here is derived from an EMBL/GenBank/DDBJ whole genome shotgun (WGS) entry which is preliminary data.</text>
</comment>
<dbReference type="Pfam" id="PF02597">
    <property type="entry name" value="ThiS"/>
    <property type="match status" value="1"/>
</dbReference>
<evidence type="ECO:0000313" key="5">
    <source>
        <dbReference type="Proteomes" id="UP000620139"/>
    </source>
</evidence>
<dbReference type="CDD" id="cd00754">
    <property type="entry name" value="Ubl_MoaD"/>
    <property type="match status" value="1"/>
</dbReference>
<dbReference type="InterPro" id="IPR016155">
    <property type="entry name" value="Mopterin_synth/thiamin_S_b"/>
</dbReference>
<dbReference type="AlphaFoldDB" id="A0A931IWN6"/>
<dbReference type="GO" id="GO:1990133">
    <property type="term" value="C:molybdopterin adenylyltransferase complex"/>
    <property type="evidence" value="ECO:0007669"/>
    <property type="project" value="TreeGrafter"/>
</dbReference>
<dbReference type="InterPro" id="IPR003749">
    <property type="entry name" value="ThiS/MoaD-like"/>
</dbReference>
<dbReference type="Gene3D" id="3.10.20.30">
    <property type="match status" value="1"/>
</dbReference>
<dbReference type="GO" id="GO:0006777">
    <property type="term" value="P:Mo-molybdopterin cofactor biosynthetic process"/>
    <property type="evidence" value="ECO:0007669"/>
    <property type="project" value="InterPro"/>
</dbReference>
<reference evidence="4" key="1">
    <citation type="submission" date="2020-12" db="EMBL/GenBank/DDBJ databases">
        <title>The genome sequence of Inhella sp. 4Y17.</title>
        <authorList>
            <person name="Liu Y."/>
        </authorList>
    </citation>
    <scope>NUCLEOTIDE SEQUENCE</scope>
    <source>
        <strain evidence="4">4Y10</strain>
    </source>
</reference>
<accession>A0A931IWN6</accession>
<dbReference type="SUPFAM" id="SSF54285">
    <property type="entry name" value="MoaD/ThiS"/>
    <property type="match status" value="1"/>
</dbReference>
<keyword evidence="5" id="KW-1185">Reference proteome</keyword>
<sequence length="82" mass="8893">MLTLRFFARLREALGAEDTLPFEAGLTVGAVREALIARGGRHAQVLGRDQVLRCARNHQMCPEETPVSDGDEVAFFPPVTGG</sequence>
<dbReference type="PANTHER" id="PTHR33359:SF1">
    <property type="entry name" value="MOLYBDOPTERIN SYNTHASE SULFUR CARRIER SUBUNIT"/>
    <property type="match status" value="1"/>
</dbReference>
<comment type="similarity">
    <text evidence="2">Belongs to the MoaD family.</text>
</comment>
<protein>
    <recommendedName>
        <fullName evidence="3">Molybdopterin synthase sulfur carrier subunit</fullName>
    </recommendedName>
</protein>
<dbReference type="Proteomes" id="UP000620139">
    <property type="component" value="Unassembled WGS sequence"/>
</dbReference>
<gene>
    <name evidence="4" type="ORF">I7X43_15235</name>
</gene>
<dbReference type="EMBL" id="JAEDAL010000010">
    <property type="protein sequence ID" value="MBH9554197.1"/>
    <property type="molecule type" value="Genomic_DNA"/>
</dbReference>
<keyword evidence="1" id="KW-0547">Nucleotide-binding</keyword>
<dbReference type="PANTHER" id="PTHR33359">
    <property type="entry name" value="MOLYBDOPTERIN SYNTHASE SULFUR CARRIER SUBUNIT"/>
    <property type="match status" value="1"/>
</dbReference>
<dbReference type="GO" id="GO:0000166">
    <property type="term" value="F:nucleotide binding"/>
    <property type="evidence" value="ECO:0007669"/>
    <property type="project" value="UniProtKB-KW"/>
</dbReference>
<evidence type="ECO:0000313" key="4">
    <source>
        <dbReference type="EMBL" id="MBH9554197.1"/>
    </source>
</evidence>
<evidence type="ECO:0000256" key="2">
    <source>
        <dbReference type="ARBA" id="ARBA00024200"/>
    </source>
</evidence>
<organism evidence="4 5">
    <name type="scientific">Inhella gelatinilytica</name>
    <dbReference type="NCBI Taxonomy" id="2795030"/>
    <lineage>
        <taxon>Bacteria</taxon>
        <taxon>Pseudomonadati</taxon>
        <taxon>Pseudomonadota</taxon>
        <taxon>Betaproteobacteria</taxon>
        <taxon>Burkholderiales</taxon>
        <taxon>Sphaerotilaceae</taxon>
        <taxon>Inhella</taxon>
    </lineage>
</organism>
<dbReference type="InterPro" id="IPR012675">
    <property type="entry name" value="Beta-grasp_dom_sf"/>
</dbReference>